<name>A0A6A4GJI2_9AGAR</name>
<feature type="compositionally biased region" description="Acidic residues" evidence="1">
    <location>
        <begin position="284"/>
        <end position="293"/>
    </location>
</feature>
<dbReference type="OrthoDB" id="2677917at2759"/>
<dbReference type="SUPFAM" id="SSF53098">
    <property type="entry name" value="Ribonuclease H-like"/>
    <property type="match status" value="1"/>
</dbReference>
<proteinExistence type="predicted"/>
<organism evidence="2 3">
    <name type="scientific">Gymnopus androsaceus JB14</name>
    <dbReference type="NCBI Taxonomy" id="1447944"/>
    <lineage>
        <taxon>Eukaryota</taxon>
        <taxon>Fungi</taxon>
        <taxon>Dikarya</taxon>
        <taxon>Basidiomycota</taxon>
        <taxon>Agaricomycotina</taxon>
        <taxon>Agaricomycetes</taxon>
        <taxon>Agaricomycetidae</taxon>
        <taxon>Agaricales</taxon>
        <taxon>Marasmiineae</taxon>
        <taxon>Omphalotaceae</taxon>
        <taxon>Gymnopus</taxon>
    </lineage>
</organism>
<feature type="compositionally biased region" description="Basic and acidic residues" evidence="1">
    <location>
        <begin position="243"/>
        <end position="252"/>
    </location>
</feature>
<gene>
    <name evidence="2" type="ORF">BT96DRAFT_960677</name>
</gene>
<evidence type="ECO:0000256" key="1">
    <source>
        <dbReference type="SAM" id="MobiDB-lite"/>
    </source>
</evidence>
<feature type="region of interest" description="Disordered" evidence="1">
    <location>
        <begin position="1"/>
        <end position="22"/>
    </location>
</feature>
<protein>
    <submittedName>
        <fullName evidence="2">Uncharacterized protein</fullName>
    </submittedName>
</protein>
<accession>A0A6A4GJI2</accession>
<sequence length="320" mass="35595">MTPTCLKSSMQRTKQNLGDRSATSNLKKHAVQCFSQDPVDAATKGASPYVQPNGLIFTAFGCQGAKPVTVTHCTHSNAEIRTHLDCQFQELMLAGRPQAQLPSGRTVAHDIRESFECCEDAWTSPNHRAMAAWTVHLHHEGYALVFFKDIFEVPRSHTGETLATEFYEMLVHHGLQHKCLYSLLSDTGFHWDNALLNDTQTEFLDQNPNNSFDAGNQVCCFNHTLNLACKSFLKPFGAEKKKKDTQDLKAGNDGDDNDDDFGLAGDDNSLPDLADVSDSSNNGENDDNDDVEDKFERLGQAEHEELVMNTEEVHSVIFNV</sequence>
<dbReference type="Proteomes" id="UP000799118">
    <property type="component" value="Unassembled WGS sequence"/>
</dbReference>
<feature type="region of interest" description="Disordered" evidence="1">
    <location>
        <begin position="243"/>
        <end position="303"/>
    </location>
</feature>
<evidence type="ECO:0000313" key="3">
    <source>
        <dbReference type="Proteomes" id="UP000799118"/>
    </source>
</evidence>
<reference evidence="2" key="1">
    <citation type="journal article" date="2019" name="Environ. Microbiol.">
        <title>Fungal ecological strategies reflected in gene transcription - a case study of two litter decomposers.</title>
        <authorList>
            <person name="Barbi F."/>
            <person name="Kohler A."/>
            <person name="Barry K."/>
            <person name="Baskaran P."/>
            <person name="Daum C."/>
            <person name="Fauchery L."/>
            <person name="Ihrmark K."/>
            <person name="Kuo A."/>
            <person name="LaButti K."/>
            <person name="Lipzen A."/>
            <person name="Morin E."/>
            <person name="Grigoriev I.V."/>
            <person name="Henrissat B."/>
            <person name="Lindahl B."/>
            <person name="Martin F."/>
        </authorList>
    </citation>
    <scope>NUCLEOTIDE SEQUENCE</scope>
    <source>
        <strain evidence="2">JB14</strain>
    </source>
</reference>
<dbReference type="AlphaFoldDB" id="A0A6A4GJI2"/>
<dbReference type="InterPro" id="IPR012337">
    <property type="entry name" value="RNaseH-like_sf"/>
</dbReference>
<feature type="compositionally biased region" description="Basic and acidic residues" evidence="1">
    <location>
        <begin position="294"/>
        <end position="303"/>
    </location>
</feature>
<keyword evidence="3" id="KW-1185">Reference proteome</keyword>
<evidence type="ECO:0000313" key="2">
    <source>
        <dbReference type="EMBL" id="KAE9385872.1"/>
    </source>
</evidence>
<dbReference type="EMBL" id="ML769937">
    <property type="protein sequence ID" value="KAE9385872.1"/>
    <property type="molecule type" value="Genomic_DNA"/>
</dbReference>